<dbReference type="Gene3D" id="2.70.98.10">
    <property type="match status" value="1"/>
</dbReference>
<keyword evidence="3 6" id="KW-0732">Signal</keyword>
<feature type="chain" id="PRO_5047314062" evidence="6">
    <location>
        <begin position="26"/>
        <end position="1090"/>
    </location>
</feature>
<dbReference type="RefSeq" id="WP_321560573.1">
    <property type="nucleotide sequence ID" value="NZ_CP139558.1"/>
</dbReference>
<dbReference type="Gene3D" id="1.20.1610.10">
    <property type="entry name" value="alpha-1,2-mannosidases domains"/>
    <property type="match status" value="1"/>
</dbReference>
<evidence type="ECO:0000256" key="5">
    <source>
        <dbReference type="ARBA" id="ARBA00023157"/>
    </source>
</evidence>
<evidence type="ECO:0000256" key="3">
    <source>
        <dbReference type="ARBA" id="ARBA00022729"/>
    </source>
</evidence>
<comment type="cofactor">
    <cofactor evidence="1">
        <name>Ca(2+)</name>
        <dbReference type="ChEBI" id="CHEBI:29108"/>
    </cofactor>
</comment>
<dbReference type="Pfam" id="PF13385">
    <property type="entry name" value="Laminin_G_3"/>
    <property type="match status" value="1"/>
</dbReference>
<dbReference type="Gene3D" id="2.60.120.200">
    <property type="match status" value="1"/>
</dbReference>
<keyword evidence="9" id="KW-1185">Reference proteome</keyword>
<feature type="signal peptide" evidence="6">
    <location>
        <begin position="1"/>
        <end position="25"/>
    </location>
</feature>
<keyword evidence="8" id="KW-0326">Glycosidase</keyword>
<dbReference type="InterPro" id="IPR012939">
    <property type="entry name" value="Glyco_hydro_92"/>
</dbReference>
<evidence type="ECO:0000313" key="8">
    <source>
        <dbReference type="EMBL" id="WPU91407.1"/>
    </source>
</evidence>
<dbReference type="InterPro" id="IPR008928">
    <property type="entry name" value="6-hairpin_glycosidase_sf"/>
</dbReference>
<dbReference type="Gene3D" id="3.30.2080.10">
    <property type="entry name" value="GH92 mannosidase domain"/>
    <property type="match status" value="1"/>
</dbReference>
<dbReference type="Gene3D" id="1.20.1050.60">
    <property type="entry name" value="alpha-1,2-mannosidase"/>
    <property type="match status" value="1"/>
</dbReference>
<dbReference type="InterPro" id="IPR014718">
    <property type="entry name" value="GH-type_carb-bd"/>
</dbReference>
<reference evidence="8 9" key="1">
    <citation type="submission" date="2023-11" db="EMBL/GenBank/DDBJ databases">
        <title>Analysis of the Genomes of Mucilaginibacter gossypii cycad 4 and M. sabulilitoris SNA2: microbes with the potential for plant growth promotion.</title>
        <authorList>
            <person name="Hirsch A.M."/>
            <person name="Humm E."/>
            <person name="Rubbi M."/>
            <person name="Del Vecchio G."/>
            <person name="Ha S.M."/>
            <person name="Pellegrini M."/>
            <person name="Gunsalus R.P."/>
        </authorList>
    </citation>
    <scope>NUCLEOTIDE SEQUENCE [LARGE SCALE GENOMIC DNA]</scope>
    <source>
        <strain evidence="8 9">SNA2</strain>
    </source>
</reference>
<dbReference type="SUPFAM" id="SSF49899">
    <property type="entry name" value="Concanavalin A-like lectins/glucanases"/>
    <property type="match status" value="1"/>
</dbReference>
<gene>
    <name evidence="8" type="ORF">SNE25_18995</name>
</gene>
<organism evidence="8 9">
    <name type="scientific">Mucilaginibacter sabulilitoris</name>
    <dbReference type="NCBI Taxonomy" id="1173583"/>
    <lineage>
        <taxon>Bacteria</taxon>
        <taxon>Pseudomonadati</taxon>
        <taxon>Bacteroidota</taxon>
        <taxon>Sphingobacteriia</taxon>
        <taxon>Sphingobacteriales</taxon>
        <taxon>Sphingobacteriaceae</taxon>
        <taxon>Mucilaginibacter</taxon>
    </lineage>
</organism>
<dbReference type="EC" id="3.2.1.-" evidence="8"/>
<dbReference type="InterPro" id="IPR005887">
    <property type="entry name" value="GH92_a_mannosidase_put"/>
</dbReference>
<dbReference type="InterPro" id="IPR006558">
    <property type="entry name" value="LamG-like"/>
</dbReference>
<evidence type="ECO:0000256" key="1">
    <source>
        <dbReference type="ARBA" id="ARBA00001913"/>
    </source>
</evidence>
<evidence type="ECO:0000256" key="6">
    <source>
        <dbReference type="SAM" id="SignalP"/>
    </source>
</evidence>
<comment type="subunit">
    <text evidence="2">Monomer.</text>
</comment>
<sequence length="1090" mass="120556">MNNVIFGVRLALFSLLILITADIHAQQKTHLNYVNPFIGTTKSGVLTHWGGDGGTYPGAVAPSGFVQISPETRTGGVRGYNYADSSVYYFSCLGHHSGFPEGSAGHLFIMPVDGRQDFVPGQYSSRFRHRNEVARPGYYKVKFNDNNIVTEASAATRTGILRFTFPAKANAQVYIGNAGNITVISGKVIHGSVLNIVINFSEAFTDKKAVKNGYLFSFKSTATPKVIEIKLSTSTVGYAGAQHNIDTETAGLSFEAFAARTAANWTKQLSTVDITDSSEANKTIFYTALYHSLLIPWVISDVDGNYRGADGKVHHATGKYEYGGFSPWDTFRSLHPLLSLLYPEKQNDAILSMLDIYKQTGHLPTESMTGNHAIPIIVDAYLKGVNGFDKSLAYKAMKSNIVDSPFVQQDMDIYHRMGYVPYTKSESVTRTVEYAYDDWTLAQYAKQVIHNQPDYELLQKRGLNYRNLFYPATMFMLPRSGSDFKVNPAMSGYKEGDKWVYSYFVPHNPKDLVNLMGGAEAFVSRLDSTLSNDVILFDNETIIHLPYLFNAAGRPDLTQKWCRDIMLSRYKNRPDGLPGNDDLGAMSSAYIFNSLGIFPVSPGRPEYAIGSPLFQRVKLHLANHKTLVIEGKGQSAANKYVGSLTINSKSYEQLSVSHALIAQGGTMQFTMTNKPADWPLNKDAAVLSETKSPVNIRIIKYDLKKTKVEPDEPLWLYFTLKNNGSTGTKNIKLFAGGKEIASRNILVTTGQTIADSISCRLYRLGKIIVGIGQKDDNTVEVIEPAKPVKHPFEISGLTVKPIIKQGDEQRLKYTVKNLTGRDQLAHIPVAIGDTVLYTDTVQLVPGESKTQEHHFTDRVSGIKKLVINDIGGTYKVFNDDSGSALLDLSLEVGGKNQLTDKSGFENNGHIIGTDSSINKNDKRVLLGDHCFVEIPNSASLDNMGQTISMMAWVYPQGEERGLVDMLTKGDTHVLQMSSNKTLTFFAGGWGRGDCTVNLPADWKQHWHHIAGVCNGNLLSVYIDGKLAGTSTVEGPVNLSVANKWQIGRNEEFPSERVFHGYMDNVKIYEQPLPAPEIMEIFTKEQQGFKN</sequence>
<dbReference type="Pfam" id="PF17678">
    <property type="entry name" value="Glyco_hydro_92N"/>
    <property type="match status" value="1"/>
</dbReference>
<dbReference type="EMBL" id="CP139558">
    <property type="protein sequence ID" value="WPU91407.1"/>
    <property type="molecule type" value="Genomic_DNA"/>
</dbReference>
<dbReference type="GO" id="GO:0016798">
    <property type="term" value="F:hydrolase activity, acting on glycosyl bonds"/>
    <property type="evidence" value="ECO:0007669"/>
    <property type="project" value="UniProtKB-KW"/>
</dbReference>
<dbReference type="Pfam" id="PF07971">
    <property type="entry name" value="Glyco_hydro_92"/>
    <property type="match status" value="1"/>
</dbReference>
<feature type="domain" description="LamG-like jellyroll fold" evidence="7">
    <location>
        <begin position="945"/>
        <end position="1075"/>
    </location>
</feature>
<evidence type="ECO:0000313" key="9">
    <source>
        <dbReference type="Proteomes" id="UP001324380"/>
    </source>
</evidence>
<evidence type="ECO:0000256" key="2">
    <source>
        <dbReference type="ARBA" id="ARBA00011245"/>
    </source>
</evidence>
<evidence type="ECO:0000256" key="4">
    <source>
        <dbReference type="ARBA" id="ARBA00022837"/>
    </source>
</evidence>
<dbReference type="PANTHER" id="PTHR12143:SF43">
    <property type="entry name" value="PUTATIVE-RELATED"/>
    <property type="match status" value="1"/>
</dbReference>
<keyword evidence="4" id="KW-0106">Calcium</keyword>
<dbReference type="Proteomes" id="UP001324380">
    <property type="component" value="Chromosome"/>
</dbReference>
<proteinExistence type="predicted"/>
<dbReference type="NCBIfam" id="TIGR01180">
    <property type="entry name" value="aman2_put"/>
    <property type="match status" value="1"/>
</dbReference>
<keyword evidence="5" id="KW-1015">Disulfide bond</keyword>
<dbReference type="PANTHER" id="PTHR12143">
    <property type="entry name" value="PEPTIDE N-GLYCANASE PNGASE -RELATED"/>
    <property type="match status" value="1"/>
</dbReference>
<dbReference type="InterPro" id="IPR013320">
    <property type="entry name" value="ConA-like_dom_sf"/>
</dbReference>
<accession>A0ABZ0TEK3</accession>
<dbReference type="InterPro" id="IPR041371">
    <property type="entry name" value="GH92_N"/>
</dbReference>
<name>A0ABZ0TEK3_9SPHI</name>
<evidence type="ECO:0000259" key="7">
    <source>
        <dbReference type="SMART" id="SM00560"/>
    </source>
</evidence>
<dbReference type="SMART" id="SM00560">
    <property type="entry name" value="LamGL"/>
    <property type="match status" value="1"/>
</dbReference>
<dbReference type="SUPFAM" id="SSF48208">
    <property type="entry name" value="Six-hairpin glycosidases"/>
    <property type="match status" value="1"/>
</dbReference>
<protein>
    <submittedName>
        <fullName evidence="8">GH92 family glycosyl hydrolase</fullName>
        <ecNumber evidence="8">3.2.1.-</ecNumber>
    </submittedName>
</protein>
<dbReference type="InterPro" id="IPR050883">
    <property type="entry name" value="PNGase"/>
</dbReference>
<keyword evidence="8" id="KW-0378">Hydrolase</keyword>